<proteinExistence type="predicted"/>
<dbReference type="AlphaFoldDB" id="A0A2D1UBC2"/>
<protein>
    <submittedName>
        <fullName evidence="1">Uncharacterized protein</fullName>
    </submittedName>
</protein>
<dbReference type="Proteomes" id="UP000223749">
    <property type="component" value="Chromosome"/>
</dbReference>
<organism evidence="1 2">
    <name type="scientific">Pedobacter ginsengisoli</name>
    <dbReference type="NCBI Taxonomy" id="363852"/>
    <lineage>
        <taxon>Bacteria</taxon>
        <taxon>Pseudomonadati</taxon>
        <taxon>Bacteroidota</taxon>
        <taxon>Sphingobacteriia</taxon>
        <taxon>Sphingobacteriales</taxon>
        <taxon>Sphingobacteriaceae</taxon>
        <taxon>Pedobacter</taxon>
    </lineage>
</organism>
<dbReference type="EMBL" id="CP024091">
    <property type="protein sequence ID" value="ATP58938.1"/>
    <property type="molecule type" value="Genomic_DNA"/>
</dbReference>
<dbReference type="OrthoDB" id="763044at2"/>
<sequence length="170" mass="20274">MRPEIDHNQPIHKNLEAQQEIEERLRSTKKVYKNSTRAKLKGTTTQKAMNPVIANMYHIIKKKVKELYSSLPNKEDRIIIELNNELDPTDTHGLFTLMTPTFFFYLECSITNQYRIEYLFHQCPVEEEIQQLINDFSMRSYSTEVVNQKDYPAFFRRCLSVRPSRFIHQL</sequence>
<name>A0A2D1UBC2_9SPHI</name>
<evidence type="ECO:0000313" key="1">
    <source>
        <dbReference type="EMBL" id="ATP58938.1"/>
    </source>
</evidence>
<reference evidence="1 2" key="1">
    <citation type="submission" date="2017-10" db="EMBL/GenBank/DDBJ databases">
        <title>Whole genome of Pedobacter ginsengisoli T01R-27 isolated from tomato rhizosphere.</title>
        <authorList>
            <person name="Weon H.-Y."/>
            <person name="Lee S.A."/>
            <person name="Sang M.K."/>
            <person name="Song J."/>
        </authorList>
    </citation>
    <scope>NUCLEOTIDE SEQUENCE [LARGE SCALE GENOMIC DNA]</scope>
    <source>
        <strain evidence="1 2">T01R-27</strain>
    </source>
</reference>
<dbReference type="RefSeq" id="WP_099440816.1">
    <property type="nucleotide sequence ID" value="NZ_CP024091.1"/>
</dbReference>
<evidence type="ECO:0000313" key="2">
    <source>
        <dbReference type="Proteomes" id="UP000223749"/>
    </source>
</evidence>
<dbReference type="KEGG" id="pgs:CPT03_21935"/>
<gene>
    <name evidence="1" type="ORF">CPT03_21935</name>
</gene>
<accession>A0A2D1UBC2</accession>
<keyword evidence="2" id="KW-1185">Reference proteome</keyword>